<evidence type="ECO:0000313" key="2">
    <source>
        <dbReference type="Proteomes" id="UP001285352"/>
    </source>
</evidence>
<evidence type="ECO:0008006" key="3">
    <source>
        <dbReference type="Google" id="ProtNLM"/>
    </source>
</evidence>
<dbReference type="RefSeq" id="WP_319979478.1">
    <property type="nucleotide sequence ID" value="NZ_JAXAVU010000014.1"/>
</dbReference>
<reference evidence="1 2" key="1">
    <citation type="submission" date="2023-11" db="EMBL/GenBank/DDBJ databases">
        <title>Lentzea sokolovensis, sp. nov., Lentzea kristufkii, sp. nov., and Lentzea miocenensis, sp. nov., rare actinobacteria from Sokolov Coal Basin, Miocene lacustrine sediment, Czech Republic.</title>
        <authorList>
            <person name="Lara A."/>
            <person name="Kotroba L."/>
            <person name="Nouioui I."/>
            <person name="Neumann-Schaal M."/>
            <person name="Mast Y."/>
            <person name="Chronakova A."/>
        </authorList>
    </citation>
    <scope>NUCLEOTIDE SEQUENCE [LARGE SCALE GENOMIC DNA]</scope>
    <source>
        <strain evidence="1 2">BCCO 10_0061</strain>
    </source>
</reference>
<name>A0ABU4V6K6_9PSEU</name>
<accession>A0ABU4V6K6</accession>
<dbReference type="EMBL" id="JAXAVU010000014">
    <property type="protein sequence ID" value="MDX8147426.1"/>
    <property type="molecule type" value="Genomic_DNA"/>
</dbReference>
<protein>
    <recommendedName>
        <fullName evidence="3">N-acetylglucosamine-6-phosphate deacetylase</fullName>
    </recommendedName>
</protein>
<sequence>MTTAPAAYLGRVGRMGAVAPGMDADVLLLATATVQSGLLRDVAGAGLLATTIE</sequence>
<evidence type="ECO:0000313" key="1">
    <source>
        <dbReference type="EMBL" id="MDX8147426.1"/>
    </source>
</evidence>
<gene>
    <name evidence="1" type="ORF">SK854_35320</name>
</gene>
<keyword evidence="2" id="KW-1185">Reference proteome</keyword>
<organism evidence="1 2">
    <name type="scientific">Lentzea sokolovensis</name>
    <dbReference type="NCBI Taxonomy" id="3095429"/>
    <lineage>
        <taxon>Bacteria</taxon>
        <taxon>Bacillati</taxon>
        <taxon>Actinomycetota</taxon>
        <taxon>Actinomycetes</taxon>
        <taxon>Pseudonocardiales</taxon>
        <taxon>Pseudonocardiaceae</taxon>
        <taxon>Lentzea</taxon>
    </lineage>
</organism>
<dbReference type="Proteomes" id="UP001285352">
    <property type="component" value="Unassembled WGS sequence"/>
</dbReference>
<comment type="caution">
    <text evidence="1">The sequence shown here is derived from an EMBL/GenBank/DDBJ whole genome shotgun (WGS) entry which is preliminary data.</text>
</comment>
<proteinExistence type="predicted"/>